<reference evidence="3 4" key="1">
    <citation type="journal article" date="2015" name="Stand. Genomic Sci.">
        <title>Genomic Encyclopedia of Bacterial and Archaeal Type Strains, Phase III: the genomes of soil and plant-associated and newly described type strains.</title>
        <authorList>
            <person name="Whitman W.B."/>
            <person name="Woyke T."/>
            <person name="Klenk H.P."/>
            <person name="Zhou Y."/>
            <person name="Lilburn T.G."/>
            <person name="Beck B.J."/>
            <person name="De Vos P."/>
            <person name="Vandamme P."/>
            <person name="Eisen J.A."/>
            <person name="Garrity G."/>
            <person name="Hugenholtz P."/>
            <person name="Kyrpides N.C."/>
        </authorList>
    </citation>
    <scope>NUCLEOTIDE SEQUENCE [LARGE SCALE GENOMIC DNA]</scope>
    <source>
        <strain evidence="3 4">CGMCC 1.7748</strain>
    </source>
</reference>
<protein>
    <submittedName>
        <fullName evidence="3">AAA domain-containing protein</fullName>
    </submittedName>
</protein>
<evidence type="ECO:0000256" key="1">
    <source>
        <dbReference type="SAM" id="Coils"/>
    </source>
</evidence>
<feature type="coiled-coil region" evidence="1">
    <location>
        <begin position="335"/>
        <end position="406"/>
    </location>
</feature>
<comment type="caution">
    <text evidence="3">The sequence shown here is derived from an EMBL/GenBank/DDBJ whole genome shotgun (WGS) entry which is preliminary data.</text>
</comment>
<keyword evidence="4" id="KW-1185">Reference proteome</keyword>
<feature type="coiled-coil region" evidence="1">
    <location>
        <begin position="213"/>
        <end position="240"/>
    </location>
</feature>
<dbReference type="Proteomes" id="UP000316624">
    <property type="component" value="Unassembled WGS sequence"/>
</dbReference>
<proteinExistence type="predicted"/>
<dbReference type="Gene3D" id="3.40.50.300">
    <property type="entry name" value="P-loop containing nucleotide triphosphate hydrolases"/>
    <property type="match status" value="2"/>
</dbReference>
<dbReference type="PANTHER" id="PTHR41259:SF1">
    <property type="entry name" value="DOUBLE-STRAND BREAK REPAIR RAD50 ATPASE, PUTATIVE-RELATED"/>
    <property type="match status" value="1"/>
</dbReference>
<evidence type="ECO:0000259" key="2">
    <source>
        <dbReference type="Pfam" id="PF13514"/>
    </source>
</evidence>
<name>A0A562K452_SPHWJ</name>
<dbReference type="SUPFAM" id="SSF52540">
    <property type="entry name" value="P-loop containing nucleoside triphosphate hydrolases"/>
    <property type="match status" value="1"/>
</dbReference>
<gene>
    <name evidence="3" type="ORF">IQ35_03612</name>
</gene>
<dbReference type="PANTHER" id="PTHR41259">
    <property type="entry name" value="DOUBLE-STRAND BREAK REPAIR RAD50 ATPASE, PUTATIVE-RELATED"/>
    <property type="match status" value="1"/>
</dbReference>
<evidence type="ECO:0000313" key="4">
    <source>
        <dbReference type="Proteomes" id="UP000316624"/>
    </source>
</evidence>
<feature type="domain" description="YhaN AAA" evidence="2">
    <location>
        <begin position="1"/>
        <end position="206"/>
    </location>
</feature>
<dbReference type="AlphaFoldDB" id="A0A562K452"/>
<dbReference type="InterPro" id="IPR027417">
    <property type="entry name" value="P-loop_NTPase"/>
</dbReference>
<feature type="coiled-coil region" evidence="1">
    <location>
        <begin position="476"/>
        <end position="506"/>
    </location>
</feature>
<dbReference type="InterPro" id="IPR038734">
    <property type="entry name" value="YhaN_AAA"/>
</dbReference>
<evidence type="ECO:0000313" key="3">
    <source>
        <dbReference type="EMBL" id="TWH90218.1"/>
    </source>
</evidence>
<dbReference type="EMBL" id="VLKK01000023">
    <property type="protein sequence ID" value="TWH90218.1"/>
    <property type="molecule type" value="Genomic_DNA"/>
</dbReference>
<organism evidence="3 4">
    <name type="scientific">Sphingobium wenxiniae (strain DSM 21828 / CGMCC 1.7748 / JZ-1)</name>
    <dbReference type="NCBI Taxonomy" id="595605"/>
    <lineage>
        <taxon>Bacteria</taxon>
        <taxon>Pseudomonadati</taxon>
        <taxon>Pseudomonadota</taxon>
        <taxon>Alphaproteobacteria</taxon>
        <taxon>Sphingomonadales</taxon>
        <taxon>Sphingomonadaceae</taxon>
        <taxon>Sphingobium</taxon>
    </lineage>
</organism>
<dbReference type="Pfam" id="PF13514">
    <property type="entry name" value="AAA_27"/>
    <property type="match status" value="1"/>
</dbReference>
<dbReference type="RefSeq" id="WP_145075530.1">
    <property type="nucleotide sequence ID" value="NZ_JACIIY010000038.1"/>
</dbReference>
<sequence length="1146" mass="123366">MRFSRLSLERYGRFEDCDLDFRSGSPDLHVIYGENEAGKTTSLAAVSDLLFGFPVRSPYNFLFDYSLLRVGAVLEDRDTTLACRRKKGTSGTLLGADDAAIDDAPLAAMLRGHTRDTFGLSFSLDQAALRVGGQAMVEAKNDVGRTLFAAGSGLTGVSDELRRLETEADAIWGPTVRGSRTFTQAQRQLAESTKVVRDDALKPKAWSDARIATERTREALEAARRDRDAVQTESRSAERVRRLAPLVRHREEQAALLAGYEGVVDLGRQRETAAEGLVREAEEAVRAIAAAESLRADIADRRAAVLIDAQVLGEADEVDRLVAEAGAEVKAKRDLVSLETEHADATATVRRLRAEAGPNADAAPPRELAARLRDLARVDGEQRLAERQIEDERRRIEERRGRAEASLSVNVVGDSADALTSAVDEARALGTDVDSRCDAARGRLDGAGRRASDALARLAPWAGGADALARLPKVDATEIQEARDALAALLADVRREEEAAQRASDQSSAAALEISQLATGTAVSAEDIVEIRAERDRFWRPLRDYLVDGAHLPAAVDAVAGFETGVAAADGRADARYATADASGRLSMLEQSRASHDLAGDQASARAKSARDHHERVLAGWRRRLSDAGLPELEPGRFHSWQADRDVAEAAQIELRALVSEVERSEARRGAARAALAAALGIADALGPLAPVLARADARRAAFEDVSRKRLLAQAELDQVGVEKTALDRRARAAEDAATINAAAWSAALAEARLDFDVPACDAILDLLDELREAAASDALLRRRIDGIARDTRDHAAAVGRLAETLGVTAGEVTERIRSMRDRLAAARTAATLHESLDEEDRRRHGELQEAHAKLKATDEALAPLLVETGSADRTALGTAIERSRARRALVEDVSATELAIIEAGDGLGLDALVAAVDATDPDQVASQLTSLGFRLEELNAAVDEAATAHGDARATFAAIDTDGTAAVNAAADAEQARSELEVLAEDYILKRAQAVTLKWAIEKYRERHQDPLLLRAGELFSTLTTGRYATLKVDTDGPSPRLRGMRDDMRTMVDVDAMSEGTTDQLFLALRLAALEQSVAAGVGLPFLADDLFVNFDDRRAEAGLRVLAEVARSTQVLFFTHHPHLVQIAKSVVGAELHSECTLS</sequence>
<keyword evidence="1" id="KW-0175">Coiled coil</keyword>
<accession>A0A562K452</accession>